<keyword evidence="6 9" id="KW-0547">Nucleotide-binding</keyword>
<proteinExistence type="inferred from homology"/>
<dbReference type="InterPro" id="IPR003395">
    <property type="entry name" value="RecF/RecN/SMC_N"/>
</dbReference>
<keyword evidence="9 10" id="KW-0742">SOS response</keyword>
<dbReference type="PANTHER" id="PTHR32182:SF0">
    <property type="entry name" value="DNA REPLICATION AND REPAIR PROTEIN RECF"/>
    <property type="match status" value="1"/>
</dbReference>
<evidence type="ECO:0000256" key="6">
    <source>
        <dbReference type="ARBA" id="ARBA00022741"/>
    </source>
</evidence>
<evidence type="ECO:0000256" key="1">
    <source>
        <dbReference type="ARBA" id="ARBA00004496"/>
    </source>
</evidence>
<keyword evidence="4 9" id="KW-0963">Cytoplasm</keyword>
<evidence type="ECO:0000256" key="7">
    <source>
        <dbReference type="ARBA" id="ARBA00022840"/>
    </source>
</evidence>
<dbReference type="InterPro" id="IPR027417">
    <property type="entry name" value="P-loop_NTPase"/>
</dbReference>
<organism evidence="12 13">
    <name type="scientific">candidate division Kazan bacterium RBG_13_50_9</name>
    <dbReference type="NCBI Taxonomy" id="1798535"/>
    <lineage>
        <taxon>Bacteria</taxon>
        <taxon>Bacteria division Kazan-3B-28</taxon>
    </lineage>
</organism>
<dbReference type="SUPFAM" id="SSF52540">
    <property type="entry name" value="P-loop containing nucleoside triphosphate hydrolases"/>
    <property type="match status" value="1"/>
</dbReference>
<evidence type="ECO:0000313" key="13">
    <source>
        <dbReference type="Proteomes" id="UP000176651"/>
    </source>
</evidence>
<keyword evidence="5 9" id="KW-0235">DNA replication</keyword>
<dbReference type="GO" id="GO:0005737">
    <property type="term" value="C:cytoplasm"/>
    <property type="evidence" value="ECO:0007669"/>
    <property type="project" value="UniProtKB-SubCell"/>
</dbReference>
<dbReference type="GO" id="GO:0006302">
    <property type="term" value="P:double-strand break repair"/>
    <property type="evidence" value="ECO:0007669"/>
    <property type="project" value="TreeGrafter"/>
</dbReference>
<feature type="domain" description="RecF/RecN/SMC N-terminal" evidence="11">
    <location>
        <begin position="8"/>
        <end position="356"/>
    </location>
</feature>
<evidence type="ECO:0000256" key="2">
    <source>
        <dbReference type="ARBA" id="ARBA00008016"/>
    </source>
</evidence>
<dbReference type="InterPro" id="IPR042174">
    <property type="entry name" value="RecF_2"/>
</dbReference>
<gene>
    <name evidence="9" type="primary">recF</name>
    <name evidence="12" type="ORF">A2V68_00685</name>
</gene>
<dbReference type="GO" id="GO:0009432">
    <property type="term" value="P:SOS response"/>
    <property type="evidence" value="ECO:0007669"/>
    <property type="project" value="UniProtKB-UniRule"/>
</dbReference>
<accession>A0A1F4NSM4</accession>
<keyword evidence="9 10" id="KW-0234">DNA repair</keyword>
<dbReference type="InterPro" id="IPR018078">
    <property type="entry name" value="DNA-binding_RecF_CS"/>
</dbReference>
<evidence type="ECO:0000256" key="5">
    <source>
        <dbReference type="ARBA" id="ARBA00022705"/>
    </source>
</evidence>
<feature type="binding site" evidence="9">
    <location>
        <begin position="29"/>
        <end position="36"/>
    </location>
    <ligand>
        <name>ATP</name>
        <dbReference type="ChEBI" id="CHEBI:30616"/>
    </ligand>
</feature>
<comment type="function">
    <text evidence="9 10">The RecF protein is involved in DNA metabolism; it is required for DNA replication and normal SOS inducibility. RecF binds preferentially to single-stranded, linear DNA. It also seems to bind ATP.</text>
</comment>
<comment type="caution">
    <text evidence="12">The sequence shown here is derived from an EMBL/GenBank/DDBJ whole genome shotgun (WGS) entry which is preliminary data.</text>
</comment>
<dbReference type="GO" id="GO:0000731">
    <property type="term" value="P:DNA synthesis involved in DNA repair"/>
    <property type="evidence" value="ECO:0007669"/>
    <property type="project" value="TreeGrafter"/>
</dbReference>
<evidence type="ECO:0000256" key="9">
    <source>
        <dbReference type="HAMAP-Rule" id="MF_00365"/>
    </source>
</evidence>
<dbReference type="GO" id="GO:0006260">
    <property type="term" value="P:DNA replication"/>
    <property type="evidence" value="ECO:0007669"/>
    <property type="project" value="UniProtKB-UniRule"/>
</dbReference>
<dbReference type="InterPro" id="IPR001238">
    <property type="entry name" value="DNA-binding_RecF"/>
</dbReference>
<dbReference type="HAMAP" id="MF_00365">
    <property type="entry name" value="RecF"/>
    <property type="match status" value="1"/>
</dbReference>
<dbReference type="NCBIfam" id="TIGR00611">
    <property type="entry name" value="recf"/>
    <property type="match status" value="1"/>
</dbReference>
<evidence type="ECO:0000313" key="12">
    <source>
        <dbReference type="EMBL" id="OGB74267.1"/>
    </source>
</evidence>
<evidence type="ECO:0000259" key="11">
    <source>
        <dbReference type="Pfam" id="PF02463"/>
    </source>
</evidence>
<protein>
    <recommendedName>
        <fullName evidence="3 9">DNA replication and repair protein RecF</fullName>
    </recommendedName>
</protein>
<reference evidence="12 13" key="1">
    <citation type="journal article" date="2016" name="Nat. Commun.">
        <title>Thousands of microbial genomes shed light on interconnected biogeochemical processes in an aquifer system.</title>
        <authorList>
            <person name="Anantharaman K."/>
            <person name="Brown C.T."/>
            <person name="Hug L.A."/>
            <person name="Sharon I."/>
            <person name="Castelle C.J."/>
            <person name="Probst A.J."/>
            <person name="Thomas B.C."/>
            <person name="Singh A."/>
            <person name="Wilkins M.J."/>
            <person name="Karaoz U."/>
            <person name="Brodie E.L."/>
            <person name="Williams K.H."/>
            <person name="Hubbard S.S."/>
            <person name="Banfield J.F."/>
        </authorList>
    </citation>
    <scope>NUCLEOTIDE SEQUENCE [LARGE SCALE GENOMIC DNA]</scope>
</reference>
<keyword evidence="7 9" id="KW-0067">ATP-binding</keyword>
<dbReference type="AlphaFoldDB" id="A0A1F4NSM4"/>
<dbReference type="Proteomes" id="UP000176651">
    <property type="component" value="Unassembled WGS sequence"/>
</dbReference>
<evidence type="ECO:0000256" key="8">
    <source>
        <dbReference type="ARBA" id="ARBA00023125"/>
    </source>
</evidence>
<comment type="similarity">
    <text evidence="2 9 10">Belongs to the RecF family.</text>
</comment>
<dbReference type="EMBL" id="META01000003">
    <property type="protein sequence ID" value="OGB74267.1"/>
    <property type="molecule type" value="Genomic_DNA"/>
</dbReference>
<dbReference type="STRING" id="1798535.A2V68_00685"/>
<comment type="subcellular location">
    <subcellularLocation>
        <location evidence="1 9 10">Cytoplasm</location>
    </subcellularLocation>
</comment>
<evidence type="ECO:0000256" key="10">
    <source>
        <dbReference type="RuleBase" id="RU000578"/>
    </source>
</evidence>
<dbReference type="Gene3D" id="1.20.1050.90">
    <property type="entry name" value="RecF/RecN/SMC, N-terminal domain"/>
    <property type="match status" value="1"/>
</dbReference>
<dbReference type="GO" id="GO:0005524">
    <property type="term" value="F:ATP binding"/>
    <property type="evidence" value="ECO:0007669"/>
    <property type="project" value="UniProtKB-UniRule"/>
</dbReference>
<sequence length="369" mass="41671">MEFVSSRLLNFRNIPQIEIAFGKKNFLVGLNAQGKTNILEALHYLSLGGSFRSSREQWLIRFGELAARIEATVRRDNGEEEQAGLLLERDEMGIKKTFRLNGRTVAKGEFLGNVLTILFAPDEVGLLKLQPDVRRALMNEAIAQVDPTYWSDLTDYNKALKQRNQLLFLIKQHRADMSELGGWDDRLAALGSRIIESRQELIEGLNRFIGQLFADLAGQASQKLRLAYKTEAGAIGPDQYSARLIKNRDADITWGHTTFGPHRDDLVFLVDDLDIRYTASQGEFRLIVLALKLAEGRYLKEALGERPIYLLDDVFSELDKERGQRVLGMLDDSQVIVTTTSEEMVRGEKEATILVVEEGQVKEGTRELA</sequence>
<dbReference type="Gene3D" id="3.40.50.300">
    <property type="entry name" value="P-loop containing nucleotide triphosphate hydrolases"/>
    <property type="match status" value="1"/>
</dbReference>
<dbReference type="PROSITE" id="PS00618">
    <property type="entry name" value="RECF_2"/>
    <property type="match status" value="1"/>
</dbReference>
<keyword evidence="8 9" id="KW-0238">DNA-binding</keyword>
<evidence type="ECO:0000256" key="4">
    <source>
        <dbReference type="ARBA" id="ARBA00022490"/>
    </source>
</evidence>
<dbReference type="PANTHER" id="PTHR32182">
    <property type="entry name" value="DNA REPLICATION AND REPAIR PROTEIN RECF"/>
    <property type="match status" value="1"/>
</dbReference>
<dbReference type="Pfam" id="PF02463">
    <property type="entry name" value="SMC_N"/>
    <property type="match status" value="1"/>
</dbReference>
<dbReference type="GO" id="GO:0003697">
    <property type="term" value="F:single-stranded DNA binding"/>
    <property type="evidence" value="ECO:0007669"/>
    <property type="project" value="UniProtKB-UniRule"/>
</dbReference>
<keyword evidence="9 10" id="KW-0227">DNA damage</keyword>
<name>A0A1F4NSM4_UNCK3</name>
<evidence type="ECO:0000256" key="3">
    <source>
        <dbReference type="ARBA" id="ARBA00020170"/>
    </source>
</evidence>